<proteinExistence type="predicted"/>
<dbReference type="SMART" id="SM00228">
    <property type="entry name" value="PDZ"/>
    <property type="match status" value="1"/>
</dbReference>
<feature type="domain" description="PDZ" evidence="2">
    <location>
        <begin position="111"/>
        <end position="192"/>
    </location>
</feature>
<dbReference type="PANTHER" id="PTHR31327">
    <property type="entry name" value="SPERM MEIOSIS PDZ DOMAIN CONTAINING PROTEINS-RELATED"/>
    <property type="match status" value="1"/>
</dbReference>
<dbReference type="PROSITE" id="PS50106">
    <property type="entry name" value="PDZ"/>
    <property type="match status" value="1"/>
</dbReference>
<evidence type="ECO:0000313" key="4">
    <source>
        <dbReference type="WBParaSite" id="MhA1_Contig855.frz3.gene22"/>
    </source>
</evidence>
<evidence type="ECO:0000259" key="2">
    <source>
        <dbReference type="PROSITE" id="PS50106"/>
    </source>
</evidence>
<dbReference type="AlphaFoldDB" id="A0A1I8C189"/>
<dbReference type="Pfam" id="PF17820">
    <property type="entry name" value="PDZ_6"/>
    <property type="match status" value="1"/>
</dbReference>
<protein>
    <submittedName>
        <fullName evidence="4">PDZ domain-containing protein</fullName>
    </submittedName>
</protein>
<accession>A0A1I8C189</accession>
<organism evidence="3 4">
    <name type="scientific">Meloidogyne hapla</name>
    <name type="common">Root-knot nematode worm</name>
    <dbReference type="NCBI Taxonomy" id="6305"/>
    <lineage>
        <taxon>Eukaryota</taxon>
        <taxon>Metazoa</taxon>
        <taxon>Ecdysozoa</taxon>
        <taxon>Nematoda</taxon>
        <taxon>Chromadorea</taxon>
        <taxon>Rhabditida</taxon>
        <taxon>Tylenchina</taxon>
        <taxon>Tylenchomorpha</taxon>
        <taxon>Tylenchoidea</taxon>
        <taxon>Meloidogynidae</taxon>
        <taxon>Meloidogyninae</taxon>
        <taxon>Meloidogyne</taxon>
    </lineage>
</organism>
<name>A0A1I8C189_MELHA</name>
<dbReference type="InterPro" id="IPR036034">
    <property type="entry name" value="PDZ_sf"/>
</dbReference>
<dbReference type="InterPro" id="IPR041489">
    <property type="entry name" value="PDZ_6"/>
</dbReference>
<feature type="region of interest" description="Disordered" evidence="1">
    <location>
        <begin position="270"/>
        <end position="307"/>
    </location>
</feature>
<evidence type="ECO:0000256" key="1">
    <source>
        <dbReference type="SAM" id="MobiDB-lite"/>
    </source>
</evidence>
<reference evidence="4" key="1">
    <citation type="submission" date="2016-11" db="UniProtKB">
        <authorList>
            <consortium name="WormBaseParasite"/>
        </authorList>
    </citation>
    <scope>IDENTIFICATION</scope>
</reference>
<feature type="compositionally biased region" description="Acidic residues" evidence="1">
    <location>
        <begin position="290"/>
        <end position="307"/>
    </location>
</feature>
<evidence type="ECO:0000313" key="3">
    <source>
        <dbReference type="Proteomes" id="UP000095281"/>
    </source>
</evidence>
<dbReference type="SUPFAM" id="SSF50156">
    <property type="entry name" value="PDZ domain-like"/>
    <property type="match status" value="1"/>
</dbReference>
<dbReference type="InterPro" id="IPR040264">
    <property type="entry name" value="T15H9.4-like"/>
</dbReference>
<dbReference type="InterPro" id="IPR001478">
    <property type="entry name" value="PDZ"/>
</dbReference>
<dbReference type="Gene3D" id="2.30.42.10">
    <property type="match status" value="1"/>
</dbReference>
<dbReference type="Proteomes" id="UP000095281">
    <property type="component" value="Unplaced"/>
</dbReference>
<sequence length="307" mass="35351">MNCHSNIKALKQCVMSSHTRLRAHTRELRSLNAQSNSTQGLVFGWLSSLTTNEREGRYQEYTIKSSQDINEATHFPWTGPRNFRIRFRRDSFYRILVFKVSRIRRKPNRLAIILHARWRQDISVGLIVASEVTIKKSFCHNKRQFQGESVQIVQVVQSSLASHHFRPGDVITDVNGERVTDTEEAVKLIRQSIAETNNFKLKIVRDISPLKRIADPAEDARSILLRNAGFWRKQCLLSSIEEEEGEVKPQKVSVYFVPKVESVPFPVDETGNELIATPSRPGGTLRERSSEDEDEEELIFPEEEDDF</sequence>
<keyword evidence="3" id="KW-1185">Reference proteome</keyword>
<dbReference type="WBParaSite" id="MhA1_Contig855.frz3.gene22">
    <property type="protein sequence ID" value="MhA1_Contig855.frz3.gene22"/>
    <property type="gene ID" value="MhA1_Contig855.frz3.gene22"/>
</dbReference>